<dbReference type="Gene3D" id="3.80.10.10">
    <property type="entry name" value="Ribonuclease Inhibitor"/>
    <property type="match status" value="2"/>
</dbReference>
<feature type="domain" description="Disease resistance protein At4g27190-like leucine-rich repeats" evidence="3">
    <location>
        <begin position="430"/>
        <end position="567"/>
    </location>
</feature>
<dbReference type="PANTHER" id="PTHR33463:SF198">
    <property type="entry name" value="RPP4C3"/>
    <property type="match status" value="1"/>
</dbReference>
<dbReference type="Pfam" id="PF23598">
    <property type="entry name" value="LRR_14"/>
    <property type="match status" value="1"/>
</dbReference>
<dbReference type="InterPro" id="IPR055414">
    <property type="entry name" value="LRR_R13L4/SHOC2-like"/>
</dbReference>
<dbReference type="InterPro" id="IPR050905">
    <property type="entry name" value="Plant_NBS-LRR"/>
</dbReference>
<dbReference type="EMBL" id="QPKB01000004">
    <property type="protein sequence ID" value="RWR82594.1"/>
    <property type="molecule type" value="Genomic_DNA"/>
</dbReference>
<dbReference type="Gene3D" id="1.10.10.10">
    <property type="entry name" value="Winged helix-like DNA-binding domain superfamily/Winged helix DNA-binding domain"/>
    <property type="match status" value="1"/>
</dbReference>
<evidence type="ECO:0000259" key="3">
    <source>
        <dbReference type="Pfam" id="PF23247"/>
    </source>
</evidence>
<reference evidence="5 6" key="1">
    <citation type="journal article" date="2019" name="Nat. Plants">
        <title>Stout camphor tree genome fills gaps in understanding of flowering plant genome evolution.</title>
        <authorList>
            <person name="Chaw S.M."/>
            <person name="Liu Y.C."/>
            <person name="Wu Y.W."/>
            <person name="Wang H.Y."/>
            <person name="Lin C.I."/>
            <person name="Wu C.S."/>
            <person name="Ke H.M."/>
            <person name="Chang L.Y."/>
            <person name="Hsu C.Y."/>
            <person name="Yang H.T."/>
            <person name="Sudianto E."/>
            <person name="Hsu M.H."/>
            <person name="Wu K.P."/>
            <person name="Wang L.N."/>
            <person name="Leebens-Mack J.H."/>
            <person name="Tsai I.J."/>
        </authorList>
    </citation>
    <scope>NUCLEOTIDE SEQUENCE [LARGE SCALE GENOMIC DNA]</scope>
    <source>
        <strain evidence="6">cv. Chaw 1501</strain>
        <tissue evidence="5">Young leaves</tissue>
    </source>
</reference>
<evidence type="ECO:0000313" key="6">
    <source>
        <dbReference type="Proteomes" id="UP000283530"/>
    </source>
</evidence>
<feature type="domain" description="Disease resistance protein At4g27190-like leucine-rich repeats" evidence="3">
    <location>
        <begin position="575"/>
        <end position="685"/>
    </location>
</feature>
<proteinExistence type="predicted"/>
<dbReference type="InterPro" id="IPR057135">
    <property type="entry name" value="At4g27190-like_LRR"/>
</dbReference>
<keyword evidence="1" id="KW-0677">Repeat</keyword>
<sequence>MNSRVLASLEMSYNYLESEEAKSFFLLCSLFPEGHNIVRDDLIRYGMGEGLFRNVNTLDEASVKVHALIDKLKASCLLLAGKSYKWVKMHDVVHNAATSIASRHEHGFFAKNGVGLKEWPEIENLEECKRISIAANNLEMLPADSISCPRLLTLSLDNNYSLRKIPESFFTGMKALRVLDLCTTNISSLPSSMECLENLRTLWLDGCRELKDVAVIGKLKKLEILCLKQSGVDKLPKEIGELTNLKLLDLTKTKLEIVPPNVISRLTRLEELYMGYSFNQWEPEEAEDARQASIAEFEFLKHLRVLDVHIKTLSCMPKSSTCGPWKNLMKFRICIGGEYFDRNTERCIKVENIAFPIPYSVQSFFDITNELFFARCRGLTNLADRQELRGESLETLTIAKCDEMECVISMEEKAPPLKFKSLKALCLVCLHNLKTICNGPLAATCLENLRVLCVLVCNNLLSNILPSYLVQVLQNLEELRVNNCQELQEVFNSEGLTEQHAVLTSLKTLELSNLPSLSSIWKGAMPIGSLRNLEVLIVDDCCLRYIFSPTFPQFATRLARLLIKDCEKMENLIMEENFPSQSPAIGFFQNLKLLAIHKCHGFKSLLSSSSAQGLACLALLEVHSCDGMEVIIRKGEEVADKGVLPRLETLALSCLPKLTNFYERGCILNFHSLEIFGLWSCPELKWVPLGPDSAPNLKWVYSSEWTELEKLEWNDESVKSRLQNWFIKR</sequence>
<accession>A0A3S3MMC8</accession>
<evidence type="ECO:0000313" key="5">
    <source>
        <dbReference type="EMBL" id="RWR82594.1"/>
    </source>
</evidence>
<evidence type="ECO:0000259" key="4">
    <source>
        <dbReference type="Pfam" id="PF23598"/>
    </source>
</evidence>
<keyword evidence="6" id="KW-1185">Reference proteome</keyword>
<evidence type="ECO:0000256" key="1">
    <source>
        <dbReference type="ARBA" id="ARBA00022737"/>
    </source>
</evidence>
<protein>
    <submittedName>
        <fullName evidence="5">Putative disease resistance protein</fullName>
    </submittedName>
</protein>
<evidence type="ECO:0000256" key="2">
    <source>
        <dbReference type="ARBA" id="ARBA00022821"/>
    </source>
</evidence>
<comment type="caution">
    <text evidence="5">The sequence shown here is derived from an EMBL/GenBank/DDBJ whole genome shotgun (WGS) entry which is preliminary data.</text>
</comment>
<dbReference type="AlphaFoldDB" id="A0A3S3MMC8"/>
<dbReference type="SUPFAM" id="SSF52058">
    <property type="entry name" value="L domain-like"/>
    <property type="match status" value="1"/>
</dbReference>
<name>A0A3S3MMC8_9MAGN</name>
<gene>
    <name evidence="5" type="ORF">CKAN_01131900</name>
</gene>
<dbReference type="InterPro" id="IPR036388">
    <property type="entry name" value="WH-like_DNA-bd_sf"/>
</dbReference>
<organism evidence="5 6">
    <name type="scientific">Cinnamomum micranthum f. kanehirae</name>
    <dbReference type="NCBI Taxonomy" id="337451"/>
    <lineage>
        <taxon>Eukaryota</taxon>
        <taxon>Viridiplantae</taxon>
        <taxon>Streptophyta</taxon>
        <taxon>Embryophyta</taxon>
        <taxon>Tracheophyta</taxon>
        <taxon>Spermatophyta</taxon>
        <taxon>Magnoliopsida</taxon>
        <taxon>Magnoliidae</taxon>
        <taxon>Laurales</taxon>
        <taxon>Lauraceae</taxon>
        <taxon>Cinnamomum</taxon>
    </lineage>
</organism>
<dbReference type="PANTHER" id="PTHR33463">
    <property type="entry name" value="NB-ARC DOMAIN-CONTAINING PROTEIN-RELATED"/>
    <property type="match status" value="1"/>
</dbReference>
<dbReference type="OrthoDB" id="3794806at2759"/>
<dbReference type="STRING" id="337451.A0A3S3MMC8"/>
<dbReference type="GO" id="GO:0006952">
    <property type="term" value="P:defense response"/>
    <property type="evidence" value="ECO:0007669"/>
    <property type="project" value="UniProtKB-KW"/>
</dbReference>
<dbReference type="InterPro" id="IPR032675">
    <property type="entry name" value="LRR_dom_sf"/>
</dbReference>
<dbReference type="Proteomes" id="UP000283530">
    <property type="component" value="Unassembled WGS sequence"/>
</dbReference>
<keyword evidence="2" id="KW-0611">Plant defense</keyword>
<feature type="domain" description="Disease resistance R13L4/SHOC-2-like LRR" evidence="4">
    <location>
        <begin position="181"/>
        <end position="277"/>
    </location>
</feature>
<dbReference type="Pfam" id="PF23247">
    <property type="entry name" value="LRR_RPS2"/>
    <property type="match status" value="2"/>
</dbReference>